<evidence type="ECO:0000259" key="1">
    <source>
        <dbReference type="Pfam" id="PF14021"/>
    </source>
</evidence>
<dbReference type="Pfam" id="PF14021">
    <property type="entry name" value="TNT"/>
    <property type="match status" value="1"/>
</dbReference>
<evidence type="ECO:0000313" key="3">
    <source>
        <dbReference type="Proteomes" id="UP000605670"/>
    </source>
</evidence>
<reference evidence="2" key="1">
    <citation type="journal article" date="2014" name="Int. J. Syst. Evol. Microbiol.">
        <title>Complete genome sequence of Corynebacterium casei LMG S-19264T (=DSM 44701T), isolated from a smear-ripened cheese.</title>
        <authorList>
            <consortium name="US DOE Joint Genome Institute (JGI-PGF)"/>
            <person name="Walter F."/>
            <person name="Albersmeier A."/>
            <person name="Kalinowski J."/>
            <person name="Ruckert C."/>
        </authorList>
    </citation>
    <scope>NUCLEOTIDE SEQUENCE</scope>
    <source>
        <strain evidence="2">CGMCC 1.12160</strain>
    </source>
</reference>
<accession>A0A917F932</accession>
<proteinExistence type="predicted"/>
<dbReference type="Proteomes" id="UP000605670">
    <property type="component" value="Unassembled WGS sequence"/>
</dbReference>
<dbReference type="GO" id="GO:0050135">
    <property type="term" value="F:NADP+ nucleosidase activity"/>
    <property type="evidence" value="ECO:0007669"/>
    <property type="project" value="InterPro"/>
</dbReference>
<organism evidence="2 3">
    <name type="scientific">Ornithinimicrobium tianjinense</name>
    <dbReference type="NCBI Taxonomy" id="1195761"/>
    <lineage>
        <taxon>Bacteria</taxon>
        <taxon>Bacillati</taxon>
        <taxon>Actinomycetota</taxon>
        <taxon>Actinomycetes</taxon>
        <taxon>Micrococcales</taxon>
        <taxon>Ornithinimicrobiaceae</taxon>
        <taxon>Ornithinimicrobium</taxon>
    </lineage>
</organism>
<dbReference type="RefSeq" id="WP_188431923.1">
    <property type="nucleotide sequence ID" value="NZ_BAABKH010000006.1"/>
</dbReference>
<dbReference type="EMBL" id="BMEM01000005">
    <property type="protein sequence ID" value="GGF58915.1"/>
    <property type="molecule type" value="Genomic_DNA"/>
</dbReference>
<dbReference type="AlphaFoldDB" id="A0A917F932"/>
<comment type="caution">
    <text evidence="2">The sequence shown here is derived from an EMBL/GenBank/DDBJ whole genome shotgun (WGS) entry which is preliminary data.</text>
</comment>
<dbReference type="InterPro" id="IPR025331">
    <property type="entry name" value="TNT"/>
</dbReference>
<keyword evidence="3" id="KW-1185">Reference proteome</keyword>
<sequence length="210" mass="22087">MTPAELQGLLSDALRQAGHPASAAVVCPPPDRTAPLPPEGPWVVLPLEGWSVGGVSRGAYRPYRHLTEGHEVIALVLGLLSPTTSPRGVDRTDLAERGRRTARAIAARCLERQGAAGPAALAAGDVIEVVGTPSAHHAYAYGTPFEHRSLPPTALGAPRHVYEVRSALSLSTEGLTAAWFEQPGGGPMVALGYPVQWHVEQGELLEVTPV</sequence>
<evidence type="ECO:0000313" key="2">
    <source>
        <dbReference type="EMBL" id="GGF58915.1"/>
    </source>
</evidence>
<feature type="domain" description="TNT" evidence="1">
    <location>
        <begin position="121"/>
        <end position="207"/>
    </location>
</feature>
<name>A0A917F932_9MICO</name>
<protein>
    <recommendedName>
        <fullName evidence="1">TNT domain-containing protein</fullName>
    </recommendedName>
</protein>
<reference evidence="2" key="2">
    <citation type="submission" date="2020-09" db="EMBL/GenBank/DDBJ databases">
        <authorList>
            <person name="Sun Q."/>
            <person name="Zhou Y."/>
        </authorList>
    </citation>
    <scope>NUCLEOTIDE SEQUENCE</scope>
    <source>
        <strain evidence="2">CGMCC 1.12160</strain>
    </source>
</reference>
<gene>
    <name evidence="2" type="ORF">GCM10011366_28430</name>
</gene>